<protein>
    <submittedName>
        <fullName evidence="1">Uncharacterized protein</fullName>
    </submittedName>
</protein>
<dbReference type="InParanoid" id="A0A140L221"/>
<dbReference type="Proteomes" id="UP000070427">
    <property type="component" value="Unassembled WGS sequence"/>
</dbReference>
<organism evidence="1 2">
    <name type="scientific">Fervidicola ferrireducens</name>
    <dbReference type="NCBI Taxonomy" id="520764"/>
    <lineage>
        <taxon>Bacteria</taxon>
        <taxon>Bacillati</taxon>
        <taxon>Bacillota</taxon>
        <taxon>Clostridia</taxon>
        <taxon>Thermosediminibacterales</taxon>
        <taxon>Thermosediminibacteraceae</taxon>
        <taxon>Fervidicola</taxon>
    </lineage>
</organism>
<dbReference type="STRING" id="520764.AN618_22430"/>
<name>A0A140L221_9FIRM</name>
<evidence type="ECO:0000313" key="2">
    <source>
        <dbReference type="Proteomes" id="UP000070427"/>
    </source>
</evidence>
<proteinExistence type="predicted"/>
<keyword evidence="2" id="KW-1185">Reference proteome</keyword>
<evidence type="ECO:0000313" key="1">
    <source>
        <dbReference type="EMBL" id="KXG74596.1"/>
    </source>
</evidence>
<comment type="caution">
    <text evidence="1">The sequence shown here is derived from an EMBL/GenBank/DDBJ whole genome shotgun (WGS) entry which is preliminary data.</text>
</comment>
<sequence>MAAFSPSPSGDGSPGSNLCMTVYEVRIEVLTPIAVSAVKPEHPIHLDALLLRLKAQRLGISDYTGDNPKIEIPLEETGRAKKFYRASAMFIDRTNAKMVRDAWVTSTSWLDCINGRFVKIEKKIYLGAGPYRQKAGYVRLICTPEVRFYFAGDPHEVADLLEDLKHTGLGIRTTVGYGQVGDIVISRAPADYTLIGPDGYPSRVIPAKEVEKPDPKWMKAVRAYRPPYWWGEEVLCYLPPRHQYLPVLSPAELIAKLNNA</sequence>
<gene>
    <name evidence="1" type="ORF">AN618_22430</name>
</gene>
<reference evidence="1 2" key="1">
    <citation type="submission" date="2015-12" db="EMBL/GenBank/DDBJ databases">
        <title>Draft genome sequnece of Fervidicola ferrireducens strain Y170.</title>
        <authorList>
            <person name="Patel B.K."/>
        </authorList>
    </citation>
    <scope>NUCLEOTIDE SEQUENCE [LARGE SCALE GENOMIC DNA]</scope>
    <source>
        <strain evidence="1 2">Y170</strain>
    </source>
</reference>
<dbReference type="EMBL" id="LOED01000044">
    <property type="protein sequence ID" value="KXG74596.1"/>
    <property type="molecule type" value="Genomic_DNA"/>
</dbReference>
<accession>A0A140L221</accession>
<dbReference type="AlphaFoldDB" id="A0A140L221"/>